<dbReference type="GO" id="GO:0009236">
    <property type="term" value="P:cobalamin biosynthetic process"/>
    <property type="evidence" value="ECO:0007669"/>
    <property type="project" value="UniProtKB-UniRule"/>
</dbReference>
<dbReference type="Pfam" id="PF02277">
    <property type="entry name" value="DBI_PRT"/>
    <property type="match status" value="1"/>
</dbReference>
<dbReference type="PANTHER" id="PTHR43463:SF1">
    <property type="entry name" value="NICOTINATE-NUCLEOTIDE--DIMETHYLBENZIMIDAZOLE PHOSPHORIBOSYLTRANSFERASE"/>
    <property type="match status" value="1"/>
</dbReference>
<name>A0A174CM73_9ACTN</name>
<dbReference type="InterPro" id="IPR036087">
    <property type="entry name" value="Nict_dMeBzImd_PRibTrfase_sf"/>
</dbReference>
<gene>
    <name evidence="11" type="primary">cobT</name>
    <name evidence="11" type="ORF">ERS852381_01130</name>
</gene>
<comment type="function">
    <text evidence="1">Catalyzes the synthesis of alpha-ribazole-5'-phosphate from nicotinate mononucleotide (NAMN) and 5,6-dimethylbenzimidazole (DMB).</text>
</comment>
<evidence type="ECO:0000256" key="10">
    <source>
        <dbReference type="NCBIfam" id="TIGR03160"/>
    </source>
</evidence>
<dbReference type="SUPFAM" id="SSF52733">
    <property type="entry name" value="Nicotinate mononucleotide:5,6-dimethylbenzimidazole phosphoribosyltransferase (CobT)"/>
    <property type="match status" value="1"/>
</dbReference>
<dbReference type="AlphaFoldDB" id="A0A174CM73"/>
<reference evidence="11 12" key="1">
    <citation type="submission" date="2015-09" db="EMBL/GenBank/DDBJ databases">
        <authorList>
            <consortium name="Pathogen Informatics"/>
        </authorList>
    </citation>
    <scope>NUCLEOTIDE SEQUENCE [LARGE SCALE GENOMIC DNA]</scope>
    <source>
        <strain evidence="11 12">2789STDY5608823</strain>
    </source>
</reference>
<keyword evidence="7 11" id="KW-0328">Glycosyltransferase</keyword>
<evidence type="ECO:0000256" key="1">
    <source>
        <dbReference type="ARBA" id="ARBA00002197"/>
    </source>
</evidence>
<comment type="catalytic activity">
    <reaction evidence="9">
        <text>5,6-dimethylbenzimidazole + nicotinate beta-D-ribonucleotide = alpha-ribazole 5'-phosphate + nicotinate + H(+)</text>
        <dbReference type="Rhea" id="RHEA:11196"/>
        <dbReference type="ChEBI" id="CHEBI:15378"/>
        <dbReference type="ChEBI" id="CHEBI:15890"/>
        <dbReference type="ChEBI" id="CHEBI:32544"/>
        <dbReference type="ChEBI" id="CHEBI:57502"/>
        <dbReference type="ChEBI" id="CHEBI:57918"/>
        <dbReference type="EC" id="2.4.2.21"/>
    </reaction>
</comment>
<evidence type="ECO:0000313" key="12">
    <source>
        <dbReference type="Proteomes" id="UP000095468"/>
    </source>
</evidence>
<evidence type="ECO:0000256" key="8">
    <source>
        <dbReference type="ARBA" id="ARBA00022679"/>
    </source>
</evidence>
<evidence type="ECO:0000256" key="6">
    <source>
        <dbReference type="ARBA" id="ARBA00022573"/>
    </source>
</evidence>
<organism evidence="11 12">
    <name type="scientific">Collinsella aerofaciens</name>
    <dbReference type="NCBI Taxonomy" id="74426"/>
    <lineage>
        <taxon>Bacteria</taxon>
        <taxon>Bacillati</taxon>
        <taxon>Actinomycetota</taxon>
        <taxon>Coriobacteriia</taxon>
        <taxon>Coriobacteriales</taxon>
        <taxon>Coriobacteriaceae</taxon>
        <taxon>Collinsella</taxon>
    </lineage>
</organism>
<evidence type="ECO:0000256" key="2">
    <source>
        <dbReference type="ARBA" id="ARBA00005049"/>
    </source>
</evidence>
<dbReference type="GO" id="GO:0008939">
    <property type="term" value="F:nicotinate-nucleotide-dimethylbenzimidazole phosphoribosyltransferase activity"/>
    <property type="evidence" value="ECO:0007669"/>
    <property type="project" value="UniProtKB-UniRule"/>
</dbReference>
<dbReference type="Gene3D" id="1.10.1610.10">
    <property type="match status" value="1"/>
</dbReference>
<evidence type="ECO:0000256" key="5">
    <source>
        <dbReference type="ARBA" id="ARBA00015486"/>
    </source>
</evidence>
<accession>A0A174CM73</accession>
<dbReference type="EC" id="2.4.2.21" evidence="4 10"/>
<comment type="similarity">
    <text evidence="3">Belongs to the CobT family.</text>
</comment>
<dbReference type="InterPro" id="IPR003200">
    <property type="entry name" value="Nict_dMeBzImd_PRibTrfase"/>
</dbReference>
<evidence type="ECO:0000256" key="4">
    <source>
        <dbReference type="ARBA" id="ARBA00011991"/>
    </source>
</evidence>
<dbReference type="NCBIfam" id="TIGR03160">
    <property type="entry name" value="cobT_DBIPRT"/>
    <property type="match status" value="1"/>
</dbReference>
<proteinExistence type="inferred from homology"/>
<dbReference type="PANTHER" id="PTHR43463">
    <property type="entry name" value="NICOTINATE-NUCLEOTIDE--DIMETHYLBENZIMIDAZOLE PHOSPHORIBOSYLTRANSFERASE"/>
    <property type="match status" value="1"/>
</dbReference>
<evidence type="ECO:0000256" key="3">
    <source>
        <dbReference type="ARBA" id="ARBA00007110"/>
    </source>
</evidence>
<dbReference type="Gene3D" id="3.40.50.10210">
    <property type="match status" value="1"/>
</dbReference>
<comment type="pathway">
    <text evidence="2">Nucleoside biosynthesis; alpha-ribazole biosynthesis; alpha-ribazole from 5,6-dimethylbenzimidazole: step 1/2.</text>
</comment>
<dbReference type="Proteomes" id="UP000095468">
    <property type="component" value="Unassembled WGS sequence"/>
</dbReference>
<dbReference type="InterPro" id="IPR023195">
    <property type="entry name" value="Nict_dMeBzImd_PRibTrfase_N"/>
</dbReference>
<evidence type="ECO:0000313" key="11">
    <source>
        <dbReference type="EMBL" id="CUO14621.1"/>
    </source>
</evidence>
<evidence type="ECO:0000256" key="7">
    <source>
        <dbReference type="ARBA" id="ARBA00022676"/>
    </source>
</evidence>
<dbReference type="NCBIfam" id="NF000996">
    <property type="entry name" value="PRK00105.1"/>
    <property type="match status" value="1"/>
</dbReference>
<evidence type="ECO:0000256" key="9">
    <source>
        <dbReference type="ARBA" id="ARBA00047340"/>
    </source>
</evidence>
<keyword evidence="6" id="KW-0169">Cobalamin biosynthesis</keyword>
<sequence length="380" mass="38622">MAEATETALACIREEVERAFSSAPGAVLEAALSRIAPADECARAAAYAAWDSIAHPLGGLGDFEDAVARIAAAQGSAEVAEFPRALAVFFSDNGVVAEGVSQSGQDVTRAVARNMCEGATSACRMAAFAGAEVVPVDVGMARGIEDARMVRANVRRGSGNIAHGSAMSRDEAVRAIDVGIAVACGLVRAGVRLLAAGEMGIGNTTTSAAVAAVLIRADARSLVGRGAGLSDASLARKRDVVERAIDANSPDPADPIDVLSKVGGFDIAAMCGFYLGAAASKAPALLDGVISCTAALCAARLCPNALGYLVGTHASSEPASQELLRELGIKAPLDAGMHLGEGVGAMAYLPLLDSALRVYRDGKTFTATGMAAYEHFEAGK</sequence>
<dbReference type="UniPathway" id="UPA00061">
    <property type="reaction ID" value="UER00516"/>
</dbReference>
<protein>
    <recommendedName>
        <fullName evidence="5 10">Nicotinate-nucleotide--dimethylbenzimidazole phosphoribosyltransferase</fullName>
        <ecNumber evidence="4 10">2.4.2.21</ecNumber>
    </recommendedName>
</protein>
<dbReference type="CDD" id="cd02439">
    <property type="entry name" value="DMB-PRT_CobT"/>
    <property type="match status" value="1"/>
</dbReference>
<dbReference type="RefSeq" id="WP_082421887.1">
    <property type="nucleotide sequence ID" value="NZ_CYYP01000008.1"/>
</dbReference>
<dbReference type="EMBL" id="CYYP01000008">
    <property type="protein sequence ID" value="CUO14621.1"/>
    <property type="molecule type" value="Genomic_DNA"/>
</dbReference>
<keyword evidence="8 11" id="KW-0808">Transferase</keyword>
<dbReference type="InterPro" id="IPR017846">
    <property type="entry name" value="Nict_dMeBzImd_PRibTrfase_bact"/>
</dbReference>